<evidence type="ECO:0000313" key="1">
    <source>
        <dbReference type="EMBL" id="GAA2883306.1"/>
    </source>
</evidence>
<name>A0ABP6IJZ8_9ACTN</name>
<reference evidence="2" key="1">
    <citation type="journal article" date="2019" name="Int. J. Syst. Evol. Microbiol.">
        <title>The Global Catalogue of Microorganisms (GCM) 10K type strain sequencing project: providing services to taxonomists for standard genome sequencing and annotation.</title>
        <authorList>
            <consortium name="The Broad Institute Genomics Platform"/>
            <consortium name="The Broad Institute Genome Sequencing Center for Infectious Disease"/>
            <person name="Wu L."/>
            <person name="Ma J."/>
        </authorList>
    </citation>
    <scope>NUCLEOTIDE SEQUENCE [LARGE SCALE GENOMIC DNA]</scope>
    <source>
        <strain evidence="2">JCM 6242</strain>
    </source>
</reference>
<evidence type="ECO:0000313" key="2">
    <source>
        <dbReference type="Proteomes" id="UP001500831"/>
    </source>
</evidence>
<proteinExistence type="predicted"/>
<accession>A0ABP6IJZ8</accession>
<keyword evidence="2" id="KW-1185">Reference proteome</keyword>
<sequence length="141" mass="15252">MRPARVLDTEAVNLLVWVDGWQMECCGASFRVGSRIAWTLGPADADALTPVLGENTAATVDRVEDHHGDLPEDTPATEATVTAITAVHCRYAPRAHDDPRTLHPVNDSAVFSAVTHADGRTPDLGELQFVGYLVRLAAPRR</sequence>
<dbReference type="EMBL" id="BAAAVI010000035">
    <property type="protein sequence ID" value="GAA2883306.1"/>
    <property type="molecule type" value="Genomic_DNA"/>
</dbReference>
<organism evidence="1 2">
    <name type="scientific">Streptosporangium fragile</name>
    <dbReference type="NCBI Taxonomy" id="46186"/>
    <lineage>
        <taxon>Bacteria</taxon>
        <taxon>Bacillati</taxon>
        <taxon>Actinomycetota</taxon>
        <taxon>Actinomycetes</taxon>
        <taxon>Streptosporangiales</taxon>
        <taxon>Streptosporangiaceae</taxon>
        <taxon>Streptosporangium</taxon>
    </lineage>
</organism>
<dbReference type="Pfam" id="PF20218">
    <property type="entry name" value="DUF6578"/>
    <property type="match status" value="1"/>
</dbReference>
<gene>
    <name evidence="1" type="ORF">GCM10010517_46480</name>
</gene>
<protein>
    <submittedName>
        <fullName evidence="1">Uncharacterized protein</fullName>
    </submittedName>
</protein>
<dbReference type="InterPro" id="IPR046485">
    <property type="entry name" value="DUF6578"/>
</dbReference>
<comment type="caution">
    <text evidence="1">The sequence shown here is derived from an EMBL/GenBank/DDBJ whole genome shotgun (WGS) entry which is preliminary data.</text>
</comment>
<dbReference type="Proteomes" id="UP001500831">
    <property type="component" value="Unassembled WGS sequence"/>
</dbReference>